<accession>A0A2J6PF11</accession>
<feature type="transmembrane region" description="Helical" evidence="1">
    <location>
        <begin position="251"/>
        <end position="270"/>
    </location>
</feature>
<keyword evidence="1" id="KW-0472">Membrane</keyword>
<feature type="transmembrane region" description="Helical" evidence="1">
    <location>
        <begin position="132"/>
        <end position="154"/>
    </location>
</feature>
<organism evidence="2 3">
    <name type="scientific">Hyaloscypha hepaticicola</name>
    <dbReference type="NCBI Taxonomy" id="2082293"/>
    <lineage>
        <taxon>Eukaryota</taxon>
        <taxon>Fungi</taxon>
        <taxon>Dikarya</taxon>
        <taxon>Ascomycota</taxon>
        <taxon>Pezizomycotina</taxon>
        <taxon>Leotiomycetes</taxon>
        <taxon>Helotiales</taxon>
        <taxon>Hyaloscyphaceae</taxon>
        <taxon>Hyaloscypha</taxon>
    </lineage>
</organism>
<reference evidence="2 3" key="1">
    <citation type="submission" date="2016-05" db="EMBL/GenBank/DDBJ databases">
        <title>A degradative enzymes factory behind the ericoid mycorrhizal symbiosis.</title>
        <authorList>
            <consortium name="DOE Joint Genome Institute"/>
            <person name="Martino E."/>
            <person name="Morin E."/>
            <person name="Grelet G."/>
            <person name="Kuo A."/>
            <person name="Kohler A."/>
            <person name="Daghino S."/>
            <person name="Barry K."/>
            <person name="Choi C."/>
            <person name="Cichocki N."/>
            <person name="Clum A."/>
            <person name="Copeland A."/>
            <person name="Hainaut M."/>
            <person name="Haridas S."/>
            <person name="Labutti K."/>
            <person name="Lindquist E."/>
            <person name="Lipzen A."/>
            <person name="Khouja H.-R."/>
            <person name="Murat C."/>
            <person name="Ohm R."/>
            <person name="Olson A."/>
            <person name="Spatafora J."/>
            <person name="Veneault-Fourrey C."/>
            <person name="Henrissat B."/>
            <person name="Grigoriev I."/>
            <person name="Martin F."/>
            <person name="Perotto S."/>
        </authorList>
    </citation>
    <scope>NUCLEOTIDE SEQUENCE [LARGE SCALE GENOMIC DNA]</scope>
    <source>
        <strain evidence="2 3">UAMH 7357</strain>
    </source>
</reference>
<evidence type="ECO:0000313" key="2">
    <source>
        <dbReference type="EMBL" id="PMD12631.1"/>
    </source>
</evidence>
<feature type="transmembrane region" description="Helical" evidence="1">
    <location>
        <begin position="175"/>
        <end position="198"/>
    </location>
</feature>
<keyword evidence="1" id="KW-1133">Transmembrane helix</keyword>
<keyword evidence="3" id="KW-1185">Reference proteome</keyword>
<proteinExistence type="predicted"/>
<gene>
    <name evidence="2" type="ORF">NA56DRAFT_695342</name>
</gene>
<dbReference type="OrthoDB" id="3552356at2759"/>
<dbReference type="AlphaFoldDB" id="A0A2J6PF11"/>
<name>A0A2J6PF11_9HELO</name>
<sequence>MTSICNYSHPELQITEGLTRQTSGILFPYNPEFYKLASELYGPGTIYCWTIKATDDLLAALAHPTFAATDALIHSLRILKIEYRALAIFCLRNPGVELDKDFGTFNHTQLDLCLPILPEIVTLGQHAIDLGGPLPVCYTFMFMVFVPGLSYFAGMMDQFCWEPTTWGKRLVSATYGYVFLALTIFHFSLGDIGISMVLCMYEALLPVVLAFLFLFCAWASLSTLGWIVALIDSYRERDYDGRKGLGGSESAAVMAGFMIFGVKVNGIPLTPDVAVSISDRDQIAALIGGIVTLCFTVTHIIRAQIKIEEEGEGEEMERLTGDV</sequence>
<dbReference type="EMBL" id="KZ613545">
    <property type="protein sequence ID" value="PMD12631.1"/>
    <property type="molecule type" value="Genomic_DNA"/>
</dbReference>
<protein>
    <submittedName>
        <fullName evidence="2">Uncharacterized protein</fullName>
    </submittedName>
</protein>
<evidence type="ECO:0000313" key="3">
    <source>
        <dbReference type="Proteomes" id="UP000235672"/>
    </source>
</evidence>
<keyword evidence="1" id="KW-0812">Transmembrane</keyword>
<feature type="transmembrane region" description="Helical" evidence="1">
    <location>
        <begin position="282"/>
        <end position="301"/>
    </location>
</feature>
<evidence type="ECO:0000256" key="1">
    <source>
        <dbReference type="SAM" id="Phobius"/>
    </source>
</evidence>
<dbReference type="Proteomes" id="UP000235672">
    <property type="component" value="Unassembled WGS sequence"/>
</dbReference>
<feature type="transmembrane region" description="Helical" evidence="1">
    <location>
        <begin position="204"/>
        <end position="231"/>
    </location>
</feature>